<feature type="region of interest" description="Disordered" evidence="1">
    <location>
        <begin position="428"/>
        <end position="454"/>
    </location>
</feature>
<proteinExistence type="predicted"/>
<feature type="compositionally biased region" description="Pro residues" evidence="1">
    <location>
        <begin position="523"/>
        <end position="533"/>
    </location>
</feature>
<dbReference type="SUPFAM" id="SSF52540">
    <property type="entry name" value="P-loop containing nucleoside triphosphate hydrolases"/>
    <property type="match status" value="1"/>
</dbReference>
<keyword evidence="5" id="KW-1185">Reference proteome</keyword>
<dbReference type="Proteomes" id="UP001295444">
    <property type="component" value="Chromosome 05"/>
</dbReference>
<dbReference type="Gene3D" id="3.40.50.300">
    <property type="entry name" value="P-loop containing nucleotide triphosphate hydrolases"/>
    <property type="match status" value="1"/>
</dbReference>
<sequence length="1415" mass="160444">MSAHVFLSLERVTKIRDKAIQRQAKLDCEEQVRKVQELHDMIAAERAEARYKKHYLICQEVTDKIVDLATKTGEYRELTNRLIPAKLMREWKELFFTGYSLYEEASVDPLPSEPTPEQLLELEKEGILDEKDYDEYKTMSGEWVPPNDLGLKAPAPNNNILGHVVGRLLEIVHPPEAPTPPPVFPQFPIKGCVLGKLYSGKSTCLKRLAQAYSIQVLNVDDLVNEAIQAYHDKEMENVTVLSEPLAVEEATADKEATLKDSSSYIPNKPKESADESITKKEDPPENEISPCHIVTSSKDKHAIQKFSERAQLGEMLDKQLRKGKSASDDLLTKIIINAINRIPENTGWIMDGFPATIDQAKLFEKALTGDDIEKAKEKNKKDKSLSLVKIPSGRNDAPPHSPALDCAVLIDISDTVVLQRAAEQLGAIEQPGSQESNSPNADHPTGQDQTQPRDQIQHRIVGFLDNWEKLEMWFSAQQNILIKVNGEVGEDALCKKIEEVFLTAIFNKKNKDTEAENKKEVSPPAPVIPPPPAETSVDDQPPLVPKQETAKKEKEKGSKSPKGSARRKDKSIEKKEKKADTGKELGQKSAKSGSARGRSPGKKSLTAPATPEPPEPIPAGPPPIQPGSAEWVYVDEPLPQEIPEILVPYWENIENTYGLTIKTALRSMRKERLIIINYFYDSRNRFRDYLKRPDHKQEFVSQWQSDFSSVADDLRGDEETKAELHQRVDDLRDRLWDICDNRKEEAEQERHDIMNEEWLPDHMGILVNHLFSIMQAEVDRFQDTVRLLRDYYQGMERKIPSESTPEFTRIPLIDIFSSDLDGESEKPTRIPLVSRRPQSPEQSPGKQKSKTSLTKGKEDQIVEISKQILETDEKLIVETWQTALTAIADMVTREKQMKEAEEEKERQAMEAKEKERLKASQPTSRDSGKGSKKKPPKSPKGKPGGKSPGPVEPAPSLQTSEEKAELQKRQELKLKSKQEYFFALECEESAVKTKLDLIKSKALDVCQDLISKAEHAYKDMDMWLGARFLAEMSSIEKLIQVARHYIETSTKIPNELVLEQADFYISCDVKVIPDPPPPLRPLPVEMSINGTLTILQLNNMYEQCMLVAPEGLMSNKLFTEILMDLTSMNIGNDVLPDLWMNLSVSEIQEITSALSLNSDVVNWRTFLLSASLPWPYPSSSQLLDTLHKFQNIDEGRSGSINEESYNQVELWFTAKTEEHIPENPTEPLPFNRLEHLIKFFFKLFANRKRDPALLDYTEMLLYFACHPDPKDGFYRALSVATGKPLLKKPEDNVLLKSVPTMDSIQESRNITKNEIELAETTEEVTITLQEVLRVLQHGAIKDGDNHRFGPLNNQTNDYSKNIEHIFRELNPENLDPVTDTSLMKHRGFQDLVENCQLFKLPALQVDSNFWLAQKP</sequence>
<feature type="compositionally biased region" description="Basic and acidic residues" evidence="1">
    <location>
        <begin position="512"/>
        <end position="521"/>
    </location>
</feature>
<dbReference type="InterPro" id="IPR056199">
    <property type="entry name" value="SPEF2_C"/>
</dbReference>
<feature type="region of interest" description="Disordered" evidence="1">
    <location>
        <begin position="895"/>
        <end position="968"/>
    </location>
</feature>
<dbReference type="GO" id="GO:0002177">
    <property type="term" value="C:manchette"/>
    <property type="evidence" value="ECO:0007669"/>
    <property type="project" value="TreeGrafter"/>
</dbReference>
<gene>
    <name evidence="4" type="ORF">PECUL_23A059495</name>
</gene>
<keyword evidence="4" id="KW-0966">Cell projection</keyword>
<dbReference type="PANTHER" id="PTHR14919">
    <property type="entry name" value="KPL2-RELATED"/>
    <property type="match status" value="1"/>
</dbReference>
<dbReference type="Pfam" id="PF00406">
    <property type="entry name" value="ADK"/>
    <property type="match status" value="1"/>
</dbReference>
<dbReference type="Pfam" id="PF24082">
    <property type="entry name" value="SPEF2_C"/>
    <property type="match status" value="1"/>
</dbReference>
<feature type="compositionally biased region" description="Basic and acidic residues" evidence="1">
    <location>
        <begin position="268"/>
        <end position="283"/>
    </location>
</feature>
<feature type="region of interest" description="Disordered" evidence="1">
    <location>
        <begin position="375"/>
        <end position="400"/>
    </location>
</feature>
<feature type="compositionally biased region" description="Basic and acidic residues" evidence="1">
    <location>
        <begin position="548"/>
        <end position="558"/>
    </location>
</feature>
<reference evidence="4" key="1">
    <citation type="submission" date="2022-03" db="EMBL/GenBank/DDBJ databases">
        <authorList>
            <person name="Alioto T."/>
            <person name="Alioto T."/>
            <person name="Gomez Garrido J."/>
        </authorList>
    </citation>
    <scope>NUCLEOTIDE SEQUENCE</scope>
</reference>
<feature type="domain" description="CPC1/SPEF2" evidence="2">
    <location>
        <begin position="16"/>
        <end position="98"/>
    </location>
</feature>
<dbReference type="InterPro" id="IPR027417">
    <property type="entry name" value="P-loop_NTPase"/>
</dbReference>
<feature type="region of interest" description="Disordered" evidence="1">
    <location>
        <begin position="512"/>
        <end position="629"/>
    </location>
</feature>
<feature type="compositionally biased region" description="Basic and acidic residues" evidence="1">
    <location>
        <begin position="375"/>
        <end position="384"/>
    </location>
</feature>
<keyword evidence="4" id="KW-0282">Flagellum</keyword>
<feature type="compositionally biased region" description="Basic and acidic residues" evidence="1">
    <location>
        <begin position="895"/>
        <end position="918"/>
    </location>
</feature>
<dbReference type="EMBL" id="OW240916">
    <property type="protein sequence ID" value="CAH2296489.1"/>
    <property type="molecule type" value="Genomic_DNA"/>
</dbReference>
<organism evidence="4 5">
    <name type="scientific">Pelobates cultripes</name>
    <name type="common">Western spadefoot toad</name>
    <dbReference type="NCBI Taxonomy" id="61616"/>
    <lineage>
        <taxon>Eukaryota</taxon>
        <taxon>Metazoa</taxon>
        <taxon>Chordata</taxon>
        <taxon>Craniata</taxon>
        <taxon>Vertebrata</taxon>
        <taxon>Euteleostomi</taxon>
        <taxon>Amphibia</taxon>
        <taxon>Batrachia</taxon>
        <taxon>Anura</taxon>
        <taxon>Pelobatoidea</taxon>
        <taxon>Pelobatidae</taxon>
        <taxon>Pelobates</taxon>
    </lineage>
</organism>
<feature type="region of interest" description="Disordered" evidence="1">
    <location>
        <begin position="251"/>
        <end position="291"/>
    </location>
</feature>
<feature type="domain" description="SPEF2 C-terminal" evidence="3">
    <location>
        <begin position="1091"/>
        <end position="1285"/>
    </location>
</feature>
<evidence type="ECO:0000313" key="4">
    <source>
        <dbReference type="EMBL" id="CAH2296489.1"/>
    </source>
</evidence>
<protein>
    <submittedName>
        <fullName evidence="4">Sperm flagellar 2 isoform X4</fullName>
    </submittedName>
</protein>
<feature type="compositionally biased region" description="Polar residues" evidence="1">
    <location>
        <begin position="431"/>
        <end position="454"/>
    </location>
</feature>
<dbReference type="PANTHER" id="PTHR14919:SF0">
    <property type="entry name" value="SPERM FLAGELLAR PROTEIN 2"/>
    <property type="match status" value="1"/>
</dbReference>
<feature type="region of interest" description="Disordered" evidence="1">
    <location>
        <begin position="818"/>
        <end position="857"/>
    </location>
</feature>
<evidence type="ECO:0000256" key="1">
    <source>
        <dbReference type="SAM" id="MobiDB-lite"/>
    </source>
</evidence>
<evidence type="ECO:0000313" key="5">
    <source>
        <dbReference type="Proteomes" id="UP001295444"/>
    </source>
</evidence>
<evidence type="ECO:0000259" key="3">
    <source>
        <dbReference type="Pfam" id="PF24082"/>
    </source>
</evidence>
<accession>A0AAD1SAY9</accession>
<dbReference type="InterPro" id="IPR054517">
    <property type="entry name" value="SPEF2_D5"/>
</dbReference>
<feature type="compositionally biased region" description="Basic residues" evidence="1">
    <location>
        <begin position="930"/>
        <end position="940"/>
    </location>
</feature>
<evidence type="ECO:0000259" key="2">
    <source>
        <dbReference type="Pfam" id="PF22946"/>
    </source>
</evidence>
<keyword evidence="4" id="KW-0969">Cilium</keyword>
<feature type="compositionally biased region" description="Basic and acidic residues" evidence="1">
    <location>
        <begin position="570"/>
        <end position="586"/>
    </location>
</feature>
<feature type="compositionally biased region" description="Pro residues" evidence="1">
    <location>
        <begin position="610"/>
        <end position="625"/>
    </location>
</feature>
<name>A0AAD1SAY9_PELCU</name>
<dbReference type="GO" id="GO:0007288">
    <property type="term" value="P:sperm axoneme assembly"/>
    <property type="evidence" value="ECO:0007669"/>
    <property type="project" value="TreeGrafter"/>
</dbReference>
<feature type="compositionally biased region" description="Polar residues" evidence="1">
    <location>
        <begin position="836"/>
        <end position="854"/>
    </location>
</feature>
<dbReference type="GO" id="GO:0097225">
    <property type="term" value="C:sperm midpiece"/>
    <property type="evidence" value="ECO:0007669"/>
    <property type="project" value="TreeGrafter"/>
</dbReference>
<dbReference type="InterPro" id="IPR052634">
    <property type="entry name" value="Sperm_flagellar-bone_growth"/>
</dbReference>
<dbReference type="Pfam" id="PF22946">
    <property type="entry name" value="SPEF2_D5"/>
    <property type="match status" value="1"/>
</dbReference>